<feature type="region of interest" description="Disordered" evidence="5">
    <location>
        <begin position="291"/>
        <end position="332"/>
    </location>
</feature>
<dbReference type="EMBL" id="ANNX02000040">
    <property type="protein sequence ID" value="KYC38458.1"/>
    <property type="molecule type" value="Genomic_DNA"/>
</dbReference>
<comment type="caution">
    <text evidence="8">The sequence shown here is derived from an EMBL/GenBank/DDBJ whole genome shotgun (WGS) entry which is preliminary data.</text>
</comment>
<dbReference type="Pfam" id="PF13103">
    <property type="entry name" value="TonB_2"/>
    <property type="match status" value="1"/>
</dbReference>
<feature type="domain" description="TonB C-terminal" evidence="7">
    <location>
        <begin position="468"/>
        <end position="563"/>
    </location>
</feature>
<dbReference type="PROSITE" id="PS52015">
    <property type="entry name" value="TONB_CTD"/>
    <property type="match status" value="1"/>
</dbReference>
<keyword evidence="4 6" id="KW-0472">Membrane</keyword>
<evidence type="ECO:0000256" key="6">
    <source>
        <dbReference type="SAM" id="Phobius"/>
    </source>
</evidence>
<dbReference type="SUPFAM" id="SSF74653">
    <property type="entry name" value="TolA/TonB C-terminal domain"/>
    <property type="match status" value="1"/>
</dbReference>
<sequence>MVKSYTLQPEKTEESDRLPHDLLFYLVTSILLHAILLFGVDYWWQVFQPNREKELSQPIPIEYLEVAPEPAKTPPETSKRAARDSVNGGKIKQKSSISVTKSASPAKSTPSALRPQTLSEPEAATGSPPQQSAQQPARSPNSSSQQLQSQPSKTVTSPVTQPTEPNIAQSEVPFNTSPEPQLPQTKETPSVVPLPTPKPQPIETPSDTTALTNKLRQSTIARRVRALPTPKPQPIETPRDTTALTNKLRQSTIARRVRALPTPKPQPIETPRDTTALTNKLRQSTVARRVRILPTPKPQPRATPSDTTALTRRITTPKPQPSAYENLTPKPSLQALRRGAIREKFQENSQIPAPTPSAIPLQSKPQQTTIARSTAFSNSKPNQTNVAPAAKPTNRSQKLAASPSSEQLQPRSIQSTPSKVKPSQKSGAASRLGGPVSLSSRNIEENLAALTDSNPNNRTFDGIDARKDDLGLYLEQLQRQVKQQWIPGLTQYSRRTVLHFTISRSGRVTGLQVARQSGFNAIDEAALSAVQRAAPFAPLPTTYSENYLSIEFTFSINVYGQLDLFMGQ</sequence>
<dbReference type="InterPro" id="IPR006260">
    <property type="entry name" value="TonB/TolA_C"/>
</dbReference>
<feature type="region of interest" description="Disordered" evidence="5">
    <location>
        <begin position="348"/>
        <end position="438"/>
    </location>
</feature>
<evidence type="ECO:0000313" key="9">
    <source>
        <dbReference type="Proteomes" id="UP000076925"/>
    </source>
</evidence>
<feature type="compositionally biased region" description="Pro residues" evidence="5">
    <location>
        <begin position="192"/>
        <end position="202"/>
    </location>
</feature>
<evidence type="ECO:0000256" key="4">
    <source>
        <dbReference type="ARBA" id="ARBA00023136"/>
    </source>
</evidence>
<dbReference type="GO" id="GO:0016020">
    <property type="term" value="C:membrane"/>
    <property type="evidence" value="ECO:0007669"/>
    <property type="project" value="UniProtKB-SubCell"/>
</dbReference>
<keyword evidence="2 6" id="KW-0812">Transmembrane</keyword>
<feature type="compositionally biased region" description="Polar residues" evidence="5">
    <location>
        <begin position="393"/>
        <end position="427"/>
    </location>
</feature>
<accession>A0A139X193</accession>
<evidence type="ECO:0000256" key="1">
    <source>
        <dbReference type="ARBA" id="ARBA00004167"/>
    </source>
</evidence>
<comment type="subcellular location">
    <subcellularLocation>
        <location evidence="1">Membrane</location>
        <topology evidence="1">Single-pass membrane protein</topology>
    </subcellularLocation>
</comment>
<dbReference type="NCBIfam" id="TIGR01352">
    <property type="entry name" value="tonB_Cterm"/>
    <property type="match status" value="1"/>
</dbReference>
<keyword evidence="3 6" id="KW-1133">Transmembrane helix</keyword>
<reference evidence="8 9" key="1">
    <citation type="journal article" date="2013" name="Genome Biol. Evol.">
        <title>Genomes of Stigonematalean cyanobacteria (subsection V) and the evolution of oxygenic photosynthesis from prokaryotes to plastids.</title>
        <authorList>
            <person name="Dagan T."/>
            <person name="Roettger M."/>
            <person name="Stucken K."/>
            <person name="Landan G."/>
            <person name="Koch R."/>
            <person name="Major P."/>
            <person name="Gould S.B."/>
            <person name="Goremykin V.V."/>
            <person name="Rippka R."/>
            <person name="Tandeau de Marsac N."/>
            <person name="Gugger M."/>
            <person name="Lockhart P.J."/>
            <person name="Allen J.F."/>
            <person name="Brune I."/>
            <person name="Maus I."/>
            <person name="Puhler A."/>
            <person name="Martin W.F."/>
        </authorList>
    </citation>
    <scope>NUCLEOTIDE SEQUENCE [LARGE SCALE GENOMIC DNA]</scope>
    <source>
        <strain evidence="8 9">PCC 7110</strain>
    </source>
</reference>
<protein>
    <recommendedName>
        <fullName evidence="7">TonB C-terminal domain-containing protein</fullName>
    </recommendedName>
</protein>
<dbReference type="Gene3D" id="3.30.1150.10">
    <property type="match status" value="1"/>
</dbReference>
<feature type="region of interest" description="Disordered" evidence="5">
    <location>
        <begin position="223"/>
        <end position="248"/>
    </location>
</feature>
<evidence type="ECO:0000256" key="2">
    <source>
        <dbReference type="ARBA" id="ARBA00022692"/>
    </source>
</evidence>
<dbReference type="GO" id="GO:0055085">
    <property type="term" value="P:transmembrane transport"/>
    <property type="evidence" value="ECO:0007669"/>
    <property type="project" value="InterPro"/>
</dbReference>
<feature type="compositionally biased region" description="Low complexity" evidence="5">
    <location>
        <begin position="127"/>
        <end position="152"/>
    </location>
</feature>
<keyword evidence="9" id="KW-1185">Reference proteome</keyword>
<organism evidence="8 9">
    <name type="scientific">Scytonema hofmannii PCC 7110</name>
    <dbReference type="NCBI Taxonomy" id="128403"/>
    <lineage>
        <taxon>Bacteria</taxon>
        <taxon>Bacillati</taxon>
        <taxon>Cyanobacteriota</taxon>
        <taxon>Cyanophyceae</taxon>
        <taxon>Nostocales</taxon>
        <taxon>Scytonemataceae</taxon>
        <taxon>Scytonema</taxon>
    </lineage>
</organism>
<name>A0A139X193_9CYAN</name>
<feature type="compositionally biased region" description="Polar residues" evidence="5">
    <location>
        <begin position="363"/>
        <end position="386"/>
    </location>
</feature>
<evidence type="ECO:0000256" key="5">
    <source>
        <dbReference type="SAM" id="MobiDB-lite"/>
    </source>
</evidence>
<evidence type="ECO:0000313" key="8">
    <source>
        <dbReference type="EMBL" id="KYC38458.1"/>
    </source>
</evidence>
<gene>
    <name evidence="8" type="ORF">WA1_35265</name>
</gene>
<proteinExistence type="predicted"/>
<feature type="compositionally biased region" description="Low complexity" evidence="5">
    <location>
        <begin position="100"/>
        <end position="112"/>
    </location>
</feature>
<dbReference type="OrthoDB" id="505469at2"/>
<dbReference type="Proteomes" id="UP000076925">
    <property type="component" value="Unassembled WGS sequence"/>
</dbReference>
<evidence type="ECO:0000259" key="7">
    <source>
        <dbReference type="PROSITE" id="PS52015"/>
    </source>
</evidence>
<feature type="transmembrane region" description="Helical" evidence="6">
    <location>
        <begin position="22"/>
        <end position="44"/>
    </location>
</feature>
<dbReference type="RefSeq" id="WP_017745949.1">
    <property type="nucleotide sequence ID" value="NZ_KQ976354.1"/>
</dbReference>
<feature type="region of interest" description="Disordered" evidence="5">
    <location>
        <begin position="66"/>
        <end position="209"/>
    </location>
</feature>
<evidence type="ECO:0000256" key="3">
    <source>
        <dbReference type="ARBA" id="ARBA00022989"/>
    </source>
</evidence>
<feature type="compositionally biased region" description="Polar residues" evidence="5">
    <location>
        <begin position="153"/>
        <end position="188"/>
    </location>
</feature>
<dbReference type="STRING" id="128403.WA1_35265"/>
<dbReference type="InterPro" id="IPR037682">
    <property type="entry name" value="TonB_C"/>
</dbReference>
<dbReference type="AlphaFoldDB" id="A0A139X193"/>
<feature type="compositionally biased region" description="Polar residues" evidence="5">
    <location>
        <begin position="302"/>
        <end position="314"/>
    </location>
</feature>